<gene>
    <name evidence="2" type="ORF">IFM89_007137</name>
</gene>
<dbReference type="AlphaFoldDB" id="A0A835HB66"/>
<dbReference type="InterPro" id="IPR050942">
    <property type="entry name" value="F-box_BR-signaling"/>
</dbReference>
<dbReference type="EMBL" id="JADFTS010000007">
    <property type="protein sequence ID" value="KAF9596084.1"/>
    <property type="molecule type" value="Genomic_DNA"/>
</dbReference>
<feature type="domain" description="KIB1-4 beta-propeller" evidence="1">
    <location>
        <begin position="35"/>
        <end position="133"/>
    </location>
</feature>
<sequence>MRLAMKEDMDARDFGHLELPICHHQVAMPEKPTWQPVGRYLVESRGEVLLICRLLQPSDGKFRVTHSFQVFKLDLCQMVWVKLKSWGDLLIFIGKSDTISFLAKELGADIGNHIYFLNDEMYSLPKRNEWTHSSRRLCTFDTGEFSAFAATPILPSKFQ</sequence>
<evidence type="ECO:0000313" key="3">
    <source>
        <dbReference type="Proteomes" id="UP000631114"/>
    </source>
</evidence>
<dbReference type="OrthoDB" id="642536at2759"/>
<dbReference type="InterPro" id="IPR005174">
    <property type="entry name" value="KIB1-4_b-propeller"/>
</dbReference>
<evidence type="ECO:0000313" key="2">
    <source>
        <dbReference type="EMBL" id="KAF9596084.1"/>
    </source>
</evidence>
<accession>A0A835HB66</accession>
<dbReference type="Pfam" id="PF03478">
    <property type="entry name" value="Beta-prop_KIB1-4"/>
    <property type="match status" value="1"/>
</dbReference>
<organism evidence="2 3">
    <name type="scientific">Coptis chinensis</name>
    <dbReference type="NCBI Taxonomy" id="261450"/>
    <lineage>
        <taxon>Eukaryota</taxon>
        <taxon>Viridiplantae</taxon>
        <taxon>Streptophyta</taxon>
        <taxon>Embryophyta</taxon>
        <taxon>Tracheophyta</taxon>
        <taxon>Spermatophyta</taxon>
        <taxon>Magnoliopsida</taxon>
        <taxon>Ranunculales</taxon>
        <taxon>Ranunculaceae</taxon>
        <taxon>Coptidoideae</taxon>
        <taxon>Coptis</taxon>
    </lineage>
</organism>
<keyword evidence="3" id="KW-1185">Reference proteome</keyword>
<dbReference type="Proteomes" id="UP000631114">
    <property type="component" value="Unassembled WGS sequence"/>
</dbReference>
<dbReference type="PANTHER" id="PTHR44259">
    <property type="entry name" value="OS07G0183000 PROTEIN-RELATED"/>
    <property type="match status" value="1"/>
</dbReference>
<proteinExistence type="predicted"/>
<name>A0A835HB66_9MAGN</name>
<comment type="caution">
    <text evidence="2">The sequence shown here is derived from an EMBL/GenBank/DDBJ whole genome shotgun (WGS) entry which is preliminary data.</text>
</comment>
<reference evidence="2 3" key="1">
    <citation type="submission" date="2020-10" db="EMBL/GenBank/DDBJ databases">
        <title>The Coptis chinensis genome and diversification of protoberbering-type alkaloids.</title>
        <authorList>
            <person name="Wang B."/>
            <person name="Shu S."/>
            <person name="Song C."/>
            <person name="Liu Y."/>
        </authorList>
    </citation>
    <scope>NUCLEOTIDE SEQUENCE [LARGE SCALE GENOMIC DNA]</scope>
    <source>
        <strain evidence="2">HL-2020</strain>
        <tissue evidence="2">Leaf</tissue>
    </source>
</reference>
<evidence type="ECO:0000259" key="1">
    <source>
        <dbReference type="Pfam" id="PF03478"/>
    </source>
</evidence>
<protein>
    <recommendedName>
        <fullName evidence="1">KIB1-4 beta-propeller domain-containing protein</fullName>
    </recommendedName>
</protein>